<evidence type="ECO:0000256" key="1">
    <source>
        <dbReference type="SAM" id="SignalP"/>
    </source>
</evidence>
<name>A0A517SZN5_9BACT</name>
<accession>A0A517SZN5</accession>
<dbReference type="InterPro" id="IPR029021">
    <property type="entry name" value="Prot-tyrosine_phosphatase-like"/>
</dbReference>
<dbReference type="Gene3D" id="3.90.190.10">
    <property type="entry name" value="Protein tyrosine phosphatase superfamily"/>
    <property type="match status" value="1"/>
</dbReference>
<dbReference type="Pfam" id="PF22741">
    <property type="entry name" value="PTP-NADK"/>
    <property type="match status" value="1"/>
</dbReference>
<organism evidence="3 4">
    <name type="scientific">Stieleria bergensis</name>
    <dbReference type="NCBI Taxonomy" id="2528025"/>
    <lineage>
        <taxon>Bacteria</taxon>
        <taxon>Pseudomonadati</taxon>
        <taxon>Planctomycetota</taxon>
        <taxon>Planctomycetia</taxon>
        <taxon>Pirellulales</taxon>
        <taxon>Pirellulaceae</taxon>
        <taxon>Stieleria</taxon>
    </lineage>
</organism>
<gene>
    <name evidence="3" type="ORF">SV7mr_41520</name>
</gene>
<dbReference type="SUPFAM" id="SSF52799">
    <property type="entry name" value="(Phosphotyrosine protein) phosphatases II"/>
    <property type="match status" value="1"/>
</dbReference>
<feature type="chain" id="PRO_5022091808" description="DSP-PTPase phosphatase fused to NAD+ Kinase domain-containing protein" evidence="1">
    <location>
        <begin position="28"/>
        <end position="183"/>
    </location>
</feature>
<dbReference type="AlphaFoldDB" id="A0A517SZN5"/>
<protein>
    <recommendedName>
        <fullName evidence="2">DSP-PTPase phosphatase fused to NAD+ Kinase domain-containing protein</fullName>
    </recommendedName>
</protein>
<feature type="domain" description="DSP-PTPase phosphatase fused to NAD+ Kinase" evidence="2">
    <location>
        <begin position="53"/>
        <end position="162"/>
    </location>
</feature>
<proteinExistence type="predicted"/>
<feature type="signal peptide" evidence="1">
    <location>
        <begin position="1"/>
        <end position="27"/>
    </location>
</feature>
<evidence type="ECO:0000313" key="4">
    <source>
        <dbReference type="Proteomes" id="UP000315003"/>
    </source>
</evidence>
<sequence precursor="true">MSRTFHGCVALSVLFAMSVAATAPLHAAEPPAIQKIKVDGSIRTYQVGNVAVAGQPSPQGFRDLKKQGFTTIISLRHPDEERFDQEALCEELGLEFVRLVISSPNDLNPKLAKRCSELMSQADQDSKVLLHCAAGARAGAAWVVHRVLQEQQDVDKAFAEAKQMGLAVKELKAAAKQCIDAKK</sequence>
<reference evidence="3 4" key="1">
    <citation type="submission" date="2019-02" db="EMBL/GenBank/DDBJ databases">
        <title>Deep-cultivation of Planctomycetes and their phenomic and genomic characterization uncovers novel biology.</title>
        <authorList>
            <person name="Wiegand S."/>
            <person name="Jogler M."/>
            <person name="Boedeker C."/>
            <person name="Pinto D."/>
            <person name="Vollmers J."/>
            <person name="Rivas-Marin E."/>
            <person name="Kohn T."/>
            <person name="Peeters S.H."/>
            <person name="Heuer A."/>
            <person name="Rast P."/>
            <person name="Oberbeckmann S."/>
            <person name="Bunk B."/>
            <person name="Jeske O."/>
            <person name="Meyerdierks A."/>
            <person name="Storesund J.E."/>
            <person name="Kallscheuer N."/>
            <person name="Luecker S."/>
            <person name="Lage O.M."/>
            <person name="Pohl T."/>
            <person name="Merkel B.J."/>
            <person name="Hornburger P."/>
            <person name="Mueller R.-W."/>
            <person name="Bruemmer F."/>
            <person name="Labrenz M."/>
            <person name="Spormann A.M."/>
            <person name="Op den Camp H."/>
            <person name="Overmann J."/>
            <person name="Amann R."/>
            <person name="Jetten M.S.M."/>
            <person name="Mascher T."/>
            <person name="Medema M.H."/>
            <person name="Devos D.P."/>
            <person name="Kaster A.-K."/>
            <person name="Ovreas L."/>
            <person name="Rohde M."/>
            <person name="Galperin M.Y."/>
            <person name="Jogler C."/>
        </authorList>
    </citation>
    <scope>NUCLEOTIDE SEQUENCE [LARGE SCALE GENOMIC DNA]</scope>
    <source>
        <strain evidence="3 4">SV_7m_r</strain>
    </source>
</reference>
<dbReference type="EMBL" id="CP036272">
    <property type="protein sequence ID" value="QDT61615.1"/>
    <property type="molecule type" value="Genomic_DNA"/>
</dbReference>
<evidence type="ECO:0000313" key="3">
    <source>
        <dbReference type="EMBL" id="QDT61615.1"/>
    </source>
</evidence>
<keyword evidence="1" id="KW-0732">Signal</keyword>
<evidence type="ECO:0000259" key="2">
    <source>
        <dbReference type="Pfam" id="PF22741"/>
    </source>
</evidence>
<dbReference type="InterPro" id="IPR055214">
    <property type="entry name" value="PTP-NADK"/>
</dbReference>
<keyword evidence="4" id="KW-1185">Reference proteome</keyword>
<dbReference type="Proteomes" id="UP000315003">
    <property type="component" value="Chromosome"/>
</dbReference>